<name>A0AB40D5H3_DIOCR</name>
<evidence type="ECO:0000313" key="1">
    <source>
        <dbReference type="Proteomes" id="UP001515500"/>
    </source>
</evidence>
<dbReference type="AlphaFoldDB" id="A0AB40D5H3"/>
<dbReference type="Gene3D" id="2.40.70.10">
    <property type="entry name" value="Acid Proteases"/>
    <property type="match status" value="1"/>
</dbReference>
<dbReference type="PANTHER" id="PTHR15503">
    <property type="entry name" value="LDOC1 RELATED"/>
    <property type="match status" value="1"/>
</dbReference>
<dbReference type="Proteomes" id="UP001515500">
    <property type="component" value="Chromosome 19"/>
</dbReference>
<dbReference type="Pfam" id="PF08284">
    <property type="entry name" value="RVP_2"/>
    <property type="match status" value="1"/>
</dbReference>
<dbReference type="GeneID" id="120284161"/>
<dbReference type="RefSeq" id="XP_039146889.1">
    <property type="nucleotide sequence ID" value="XM_039290955.1"/>
</dbReference>
<sequence length="150" mass="16736">MTEEDAHVPNAMVLGTLSVYSAYACALFDFGATHSFISSTLIRKHVFPVIAVEYDLCVTAPLGVDVILDRACENCLVIIIGHELLAHLHVIKMSDYDVILGMNFLSACHAVVDCHAKRVVFKIRVQVEFTFHWSESESPPYLIFPLQAQK</sequence>
<organism evidence="1 2">
    <name type="scientific">Dioscorea cayennensis subsp. rotundata</name>
    <name type="common">White Guinea yam</name>
    <name type="synonym">Dioscorea rotundata</name>
    <dbReference type="NCBI Taxonomy" id="55577"/>
    <lineage>
        <taxon>Eukaryota</taxon>
        <taxon>Viridiplantae</taxon>
        <taxon>Streptophyta</taxon>
        <taxon>Embryophyta</taxon>
        <taxon>Tracheophyta</taxon>
        <taxon>Spermatophyta</taxon>
        <taxon>Magnoliopsida</taxon>
        <taxon>Liliopsida</taxon>
        <taxon>Dioscoreales</taxon>
        <taxon>Dioscoreaceae</taxon>
        <taxon>Dioscorea</taxon>
    </lineage>
</organism>
<proteinExistence type="predicted"/>
<keyword evidence="1" id="KW-1185">Reference proteome</keyword>
<protein>
    <submittedName>
        <fullName evidence="2">Uncharacterized protein LOC120284161</fullName>
    </submittedName>
</protein>
<dbReference type="SUPFAM" id="SSF50630">
    <property type="entry name" value="Acid proteases"/>
    <property type="match status" value="1"/>
</dbReference>
<reference evidence="2" key="1">
    <citation type="submission" date="2025-08" db="UniProtKB">
        <authorList>
            <consortium name="RefSeq"/>
        </authorList>
    </citation>
    <scope>IDENTIFICATION</scope>
</reference>
<dbReference type="InterPro" id="IPR021109">
    <property type="entry name" value="Peptidase_aspartic_dom_sf"/>
</dbReference>
<dbReference type="PANTHER" id="PTHR15503:SF45">
    <property type="entry name" value="RNA-DIRECTED DNA POLYMERASE HOMOLOG"/>
    <property type="match status" value="1"/>
</dbReference>
<evidence type="ECO:0000313" key="2">
    <source>
        <dbReference type="RefSeq" id="XP_039146889.1"/>
    </source>
</evidence>
<dbReference type="CDD" id="cd00303">
    <property type="entry name" value="retropepsin_like"/>
    <property type="match status" value="1"/>
</dbReference>
<gene>
    <name evidence="2" type="primary">LOC120284161</name>
</gene>
<accession>A0AB40D5H3</accession>
<dbReference type="InterPro" id="IPR032567">
    <property type="entry name" value="RTL1-rel"/>
</dbReference>